<dbReference type="AlphaFoldDB" id="A0A0C2WUC5"/>
<gene>
    <name evidence="1" type="ORF">M378DRAFT_168697</name>
</gene>
<dbReference type="HOGENOM" id="CLU_3092825_0_0_1"/>
<evidence type="ECO:0000313" key="2">
    <source>
        <dbReference type="Proteomes" id="UP000054549"/>
    </source>
</evidence>
<protein>
    <submittedName>
        <fullName evidence="1">Uncharacterized protein</fullName>
    </submittedName>
</protein>
<proteinExistence type="predicted"/>
<dbReference type="EMBL" id="KN818307">
    <property type="protein sequence ID" value="KIL59943.1"/>
    <property type="molecule type" value="Genomic_DNA"/>
</dbReference>
<reference evidence="1 2" key="1">
    <citation type="submission" date="2014-04" db="EMBL/GenBank/DDBJ databases">
        <title>Evolutionary Origins and Diversification of the Mycorrhizal Mutualists.</title>
        <authorList>
            <consortium name="DOE Joint Genome Institute"/>
            <consortium name="Mycorrhizal Genomics Consortium"/>
            <person name="Kohler A."/>
            <person name="Kuo A."/>
            <person name="Nagy L.G."/>
            <person name="Floudas D."/>
            <person name="Copeland A."/>
            <person name="Barry K.W."/>
            <person name="Cichocki N."/>
            <person name="Veneault-Fourrey C."/>
            <person name="LaButti K."/>
            <person name="Lindquist E.A."/>
            <person name="Lipzen A."/>
            <person name="Lundell T."/>
            <person name="Morin E."/>
            <person name="Murat C."/>
            <person name="Riley R."/>
            <person name="Ohm R."/>
            <person name="Sun H."/>
            <person name="Tunlid A."/>
            <person name="Henrissat B."/>
            <person name="Grigoriev I.V."/>
            <person name="Hibbett D.S."/>
            <person name="Martin F."/>
        </authorList>
    </citation>
    <scope>NUCLEOTIDE SEQUENCE [LARGE SCALE GENOMIC DNA]</scope>
    <source>
        <strain evidence="1 2">Koide BX008</strain>
    </source>
</reference>
<dbReference type="InParanoid" id="A0A0C2WUC5"/>
<dbReference type="Proteomes" id="UP000054549">
    <property type="component" value="Unassembled WGS sequence"/>
</dbReference>
<keyword evidence="2" id="KW-1185">Reference proteome</keyword>
<accession>A0A0C2WUC5</accession>
<name>A0A0C2WUC5_AMAMK</name>
<feature type="non-terminal residue" evidence="1">
    <location>
        <position position="52"/>
    </location>
</feature>
<organism evidence="1 2">
    <name type="scientific">Amanita muscaria (strain Koide BX008)</name>
    <dbReference type="NCBI Taxonomy" id="946122"/>
    <lineage>
        <taxon>Eukaryota</taxon>
        <taxon>Fungi</taxon>
        <taxon>Dikarya</taxon>
        <taxon>Basidiomycota</taxon>
        <taxon>Agaricomycotina</taxon>
        <taxon>Agaricomycetes</taxon>
        <taxon>Agaricomycetidae</taxon>
        <taxon>Agaricales</taxon>
        <taxon>Pluteineae</taxon>
        <taxon>Amanitaceae</taxon>
        <taxon>Amanita</taxon>
    </lineage>
</organism>
<sequence length="52" mass="6237">MTLDPTWRRQWRKSGNTINLYVSSPLCLTLVSCTEWPQYLTTEELNWFRGED</sequence>
<evidence type="ECO:0000313" key="1">
    <source>
        <dbReference type="EMBL" id="KIL59943.1"/>
    </source>
</evidence>